<gene>
    <name evidence="2" type="ORF">CRENBAI_018502</name>
</gene>
<feature type="compositionally biased region" description="Pro residues" evidence="1">
    <location>
        <begin position="407"/>
        <end position="428"/>
    </location>
</feature>
<reference evidence="2 3" key="1">
    <citation type="submission" date="2021-06" db="EMBL/GenBank/DDBJ databases">
        <authorList>
            <person name="Palmer J.M."/>
        </authorList>
    </citation>
    <scope>NUCLEOTIDE SEQUENCE [LARGE SCALE GENOMIC DNA]</scope>
    <source>
        <strain evidence="2 3">MEX-2019</strain>
        <tissue evidence="2">Muscle</tissue>
    </source>
</reference>
<comment type="caution">
    <text evidence="2">The sequence shown here is derived from an EMBL/GenBank/DDBJ whole genome shotgun (WGS) entry which is preliminary data.</text>
</comment>
<keyword evidence="3" id="KW-1185">Reference proteome</keyword>
<dbReference type="AlphaFoldDB" id="A0AAV9RZY6"/>
<dbReference type="Proteomes" id="UP001311232">
    <property type="component" value="Unassembled WGS sequence"/>
</dbReference>
<evidence type="ECO:0000256" key="1">
    <source>
        <dbReference type="SAM" id="MobiDB-lite"/>
    </source>
</evidence>
<dbReference type="EMBL" id="JAHHUM010001158">
    <property type="protein sequence ID" value="KAK5614548.1"/>
    <property type="molecule type" value="Genomic_DNA"/>
</dbReference>
<name>A0AAV9RZY6_9TELE</name>
<feature type="region of interest" description="Disordered" evidence="1">
    <location>
        <begin position="1"/>
        <end position="312"/>
    </location>
</feature>
<feature type="region of interest" description="Disordered" evidence="1">
    <location>
        <begin position="335"/>
        <end position="459"/>
    </location>
</feature>
<proteinExistence type="predicted"/>
<protein>
    <submittedName>
        <fullName evidence="2">Uncharacterized protein</fullName>
    </submittedName>
</protein>
<feature type="compositionally biased region" description="Basic and acidic residues" evidence="1">
    <location>
        <begin position="277"/>
        <end position="289"/>
    </location>
</feature>
<feature type="compositionally biased region" description="Pro residues" evidence="1">
    <location>
        <begin position="450"/>
        <end position="459"/>
    </location>
</feature>
<sequence length="459" mass="49884">MGSELLGGKMLSQGASSPADPVRRVPTKDGGIGTSILKPQSPAPTPSPPPEGAINPKQKRASRKCAQHRPRVQPHYIKKTRPAGPAQLEYATQRRAHDQHAQPPLNHGAETTERPVSDAWHKTTATTRQAGQQNTSHTNAEAANKKNPTQNGRPTQMQAPGQYRHMHAPQTNKPRPPGPARESSTGCHGTVAMPTTVPKGKTPAQQAPKAEAVHKAHTMQMRPHQPSKNKAPCKSALHEKTQSIQVQEHAQPPYPCQKSTPASQKPYRPLRPLSPRQNRDRRQEPEPRQGTRIRTTQQSALLEGESTCNEMVPTRQFRRPLCPPMHRWPLGRCRVPEHAPAQNPGDIPARAQAPPAQPGLQPGVDTPQEPRAPKPIPDPPRSSLATRHRLACSHQMPPPRATKAPPQLGPQPQPPAPEPPATPTPGTPQMPQTQTPRIRHNAPKDEAKGAPPPLGDGAD</sequence>
<feature type="compositionally biased region" description="Basic residues" evidence="1">
    <location>
        <begin position="57"/>
        <end position="81"/>
    </location>
</feature>
<evidence type="ECO:0000313" key="3">
    <source>
        <dbReference type="Proteomes" id="UP001311232"/>
    </source>
</evidence>
<organism evidence="2 3">
    <name type="scientific">Crenichthys baileyi</name>
    <name type="common">White River springfish</name>
    <dbReference type="NCBI Taxonomy" id="28760"/>
    <lineage>
        <taxon>Eukaryota</taxon>
        <taxon>Metazoa</taxon>
        <taxon>Chordata</taxon>
        <taxon>Craniata</taxon>
        <taxon>Vertebrata</taxon>
        <taxon>Euteleostomi</taxon>
        <taxon>Actinopterygii</taxon>
        <taxon>Neopterygii</taxon>
        <taxon>Teleostei</taxon>
        <taxon>Neoteleostei</taxon>
        <taxon>Acanthomorphata</taxon>
        <taxon>Ovalentaria</taxon>
        <taxon>Atherinomorphae</taxon>
        <taxon>Cyprinodontiformes</taxon>
        <taxon>Goodeidae</taxon>
        <taxon>Crenichthys</taxon>
    </lineage>
</organism>
<feature type="compositionally biased region" description="Pro residues" evidence="1">
    <location>
        <begin position="41"/>
        <end position="51"/>
    </location>
</feature>
<feature type="compositionally biased region" description="Basic and acidic residues" evidence="1">
    <location>
        <begin position="110"/>
        <end position="121"/>
    </location>
</feature>
<accession>A0AAV9RZY6</accession>
<evidence type="ECO:0000313" key="2">
    <source>
        <dbReference type="EMBL" id="KAK5614548.1"/>
    </source>
</evidence>
<feature type="compositionally biased region" description="Polar residues" evidence="1">
    <location>
        <begin position="123"/>
        <end position="159"/>
    </location>
</feature>